<evidence type="ECO:0000313" key="1">
    <source>
        <dbReference type="EMBL" id="MBB5213241.1"/>
    </source>
</evidence>
<dbReference type="Proteomes" id="UP000563601">
    <property type="component" value="Unassembled WGS sequence"/>
</dbReference>
<accession>A0AA89PEB4</accession>
<evidence type="ECO:0000313" key="2">
    <source>
        <dbReference type="Proteomes" id="UP000563601"/>
    </source>
</evidence>
<proteinExistence type="predicted"/>
<organism evidence="1 2">
    <name type="scientific">Microbulbifer hydrolyticus</name>
    <dbReference type="NCBI Taxonomy" id="48074"/>
    <lineage>
        <taxon>Bacteria</taxon>
        <taxon>Pseudomonadati</taxon>
        <taxon>Pseudomonadota</taxon>
        <taxon>Gammaproteobacteria</taxon>
        <taxon>Cellvibrionales</taxon>
        <taxon>Microbulbiferaceae</taxon>
        <taxon>Microbulbifer</taxon>
    </lineage>
</organism>
<protein>
    <submittedName>
        <fullName evidence="1">Uncharacterized protein</fullName>
    </submittedName>
</protein>
<comment type="caution">
    <text evidence="1">The sequence shown here is derived from an EMBL/GenBank/DDBJ whole genome shotgun (WGS) entry which is preliminary data.</text>
</comment>
<name>A0AA89PEB4_9GAMM</name>
<reference evidence="1 2" key="1">
    <citation type="submission" date="2020-08" db="EMBL/GenBank/DDBJ databases">
        <title>Genomic Encyclopedia of Type Strains, Phase IV (KMG-IV): sequencing the most valuable type-strain genomes for metagenomic binning, comparative biology and taxonomic classification.</title>
        <authorList>
            <person name="Goeker M."/>
        </authorList>
    </citation>
    <scope>NUCLEOTIDE SEQUENCE [LARGE SCALE GENOMIC DNA]</scope>
    <source>
        <strain evidence="1 2">DSM 11525</strain>
    </source>
</reference>
<dbReference type="EMBL" id="JACHHR010000007">
    <property type="protein sequence ID" value="MBB5213241.1"/>
    <property type="molecule type" value="Genomic_DNA"/>
</dbReference>
<dbReference type="AlphaFoldDB" id="A0AA89PEB4"/>
<gene>
    <name evidence="1" type="ORF">HNQ53_003489</name>
</gene>
<sequence>MQAAPKNGCRLTAKFVRFMCSRFAPITTQKTPNGIRI</sequence>